<gene>
    <name evidence="1" type="ORF">LIQ10_03320</name>
</gene>
<dbReference type="AlphaFoldDB" id="A0AAJ1AUN9"/>
<dbReference type="EMBL" id="JAJBNC010000004">
    <property type="protein sequence ID" value="MCB5492775.1"/>
    <property type="molecule type" value="Genomic_DNA"/>
</dbReference>
<name>A0AAJ1AUN9_MEDGN</name>
<evidence type="ECO:0000313" key="1">
    <source>
        <dbReference type="EMBL" id="MCB5492775.1"/>
    </source>
</evidence>
<organism evidence="1 2">
    <name type="scientific">Mediterraneibacter gnavus</name>
    <name type="common">Ruminococcus gnavus</name>
    <dbReference type="NCBI Taxonomy" id="33038"/>
    <lineage>
        <taxon>Bacteria</taxon>
        <taxon>Bacillati</taxon>
        <taxon>Bacillota</taxon>
        <taxon>Clostridia</taxon>
        <taxon>Lachnospirales</taxon>
        <taxon>Lachnospiraceae</taxon>
        <taxon>Mediterraneibacter</taxon>
    </lineage>
</organism>
<sequence>MEDREDRLWFLFQFLHDVEEKMSKEEQKQVMIEKAINLKLMCDYVVSCSYLDIVLIICMLRDYVRMVDEIRRDDIQWSAYYRDKFTRMADRLSEQIEYNYDAAKERCLAKRQKEETARDIGEDAMTLAVKYGKGKKK</sequence>
<dbReference type="Proteomes" id="UP001297422">
    <property type="component" value="Unassembled WGS sequence"/>
</dbReference>
<comment type="caution">
    <text evidence="1">The sequence shown here is derived from an EMBL/GenBank/DDBJ whole genome shotgun (WGS) entry which is preliminary data.</text>
</comment>
<evidence type="ECO:0000313" key="2">
    <source>
        <dbReference type="Proteomes" id="UP001297422"/>
    </source>
</evidence>
<protein>
    <submittedName>
        <fullName evidence="1">Uncharacterized protein</fullName>
    </submittedName>
</protein>
<proteinExistence type="predicted"/>
<dbReference type="RefSeq" id="WP_173878586.1">
    <property type="nucleotide sequence ID" value="NZ_JAAIMT010000003.1"/>
</dbReference>
<reference evidence="1" key="1">
    <citation type="submission" date="2021-10" db="EMBL/GenBank/DDBJ databases">
        <title>Collection of gut derived symbiotic bacterial strains cultured from healthy donors.</title>
        <authorList>
            <person name="Lin H."/>
            <person name="Littmann E."/>
            <person name="Claire K."/>
            <person name="Pamer E."/>
        </authorList>
    </citation>
    <scope>NUCLEOTIDE SEQUENCE</scope>
    <source>
        <strain evidence="1">MSK.23.4</strain>
    </source>
</reference>
<accession>A0AAJ1AUN9</accession>